<dbReference type="SUPFAM" id="SSF46785">
    <property type="entry name" value="Winged helix' DNA-binding domain"/>
    <property type="match status" value="1"/>
</dbReference>
<dbReference type="Pfam" id="PF08220">
    <property type="entry name" value="HTH_DeoR"/>
    <property type="match status" value="1"/>
</dbReference>
<keyword evidence="2 5" id="KW-0238">DNA-binding</keyword>
<keyword evidence="1" id="KW-0805">Transcription regulation</keyword>
<dbReference type="PROSITE" id="PS51000">
    <property type="entry name" value="HTH_DEOR_2"/>
    <property type="match status" value="1"/>
</dbReference>
<dbReference type="InterPro" id="IPR018356">
    <property type="entry name" value="Tscrpt_reg_HTH_DeoR_CS"/>
</dbReference>
<feature type="domain" description="HTH deoR-type" evidence="4">
    <location>
        <begin position="8"/>
        <end position="63"/>
    </location>
</feature>
<accession>A0ABP9NEC5</accession>
<dbReference type="SMART" id="SM00420">
    <property type="entry name" value="HTH_DEOR"/>
    <property type="match status" value="1"/>
</dbReference>
<dbReference type="PRINTS" id="PR00037">
    <property type="entry name" value="HTHLACR"/>
</dbReference>
<evidence type="ECO:0000259" key="4">
    <source>
        <dbReference type="PROSITE" id="PS51000"/>
    </source>
</evidence>
<name>A0ABP9NEC5_9GAMM</name>
<dbReference type="InterPro" id="IPR014036">
    <property type="entry name" value="DeoR-like_C"/>
</dbReference>
<evidence type="ECO:0000256" key="1">
    <source>
        <dbReference type="ARBA" id="ARBA00023015"/>
    </source>
</evidence>
<dbReference type="Pfam" id="PF00455">
    <property type="entry name" value="DeoRC"/>
    <property type="match status" value="1"/>
</dbReference>
<dbReference type="RefSeq" id="WP_345492652.1">
    <property type="nucleotide sequence ID" value="NZ_BAABHY010000013.1"/>
</dbReference>
<dbReference type="PANTHER" id="PTHR30363">
    <property type="entry name" value="HTH-TYPE TRANSCRIPTIONAL REGULATOR SRLR-RELATED"/>
    <property type="match status" value="1"/>
</dbReference>
<dbReference type="InterPro" id="IPR050313">
    <property type="entry name" value="Carb_Metab_HTH_regulators"/>
</dbReference>
<reference evidence="6" key="1">
    <citation type="journal article" date="2019" name="Int. J. Syst. Evol. Microbiol.">
        <title>The Global Catalogue of Microorganisms (GCM) 10K type strain sequencing project: providing services to taxonomists for standard genome sequencing and annotation.</title>
        <authorList>
            <consortium name="The Broad Institute Genomics Platform"/>
            <consortium name="The Broad Institute Genome Sequencing Center for Infectious Disease"/>
            <person name="Wu L."/>
            <person name="Ma J."/>
        </authorList>
    </citation>
    <scope>NUCLEOTIDE SEQUENCE [LARGE SCALE GENOMIC DNA]</scope>
    <source>
        <strain evidence="6">JCM 18050</strain>
    </source>
</reference>
<evidence type="ECO:0000313" key="5">
    <source>
        <dbReference type="EMBL" id="GAA5114589.1"/>
    </source>
</evidence>
<evidence type="ECO:0000313" key="6">
    <source>
        <dbReference type="Proteomes" id="UP001500171"/>
    </source>
</evidence>
<sequence>MARASSALLKRRLDIAEIVRKQGEVKVDELSELLNVSGVTIRQDLTYLEQQGYLKRSFGGAIYIAPESTVNHAKILSQNPIQNSYDNNDIDLVKQALNDIHDGDTLFLSHGYLMRKLIPFLHHKKAITLIMNDLSNAELAKEFTQAEIVIIGGVLSDNNIVHDSKMLGFVLSQYPITQFIVEAVGISADNEILIEDAEQLKNYRQLLKNADKTMVILPQRTLYEDANHIGKLKDIDVAILSRPAVTNYHQQLLDCHFKQIDSTKHSMIYQNTVEE</sequence>
<dbReference type="InterPro" id="IPR036388">
    <property type="entry name" value="WH-like_DNA-bd_sf"/>
</dbReference>
<evidence type="ECO:0000256" key="3">
    <source>
        <dbReference type="ARBA" id="ARBA00023163"/>
    </source>
</evidence>
<dbReference type="InterPro" id="IPR001034">
    <property type="entry name" value="DeoR_HTH"/>
</dbReference>
<dbReference type="PROSITE" id="PS00894">
    <property type="entry name" value="HTH_DEOR_1"/>
    <property type="match status" value="1"/>
</dbReference>
<protein>
    <submittedName>
        <fullName evidence="5">DeoR/GlpR family DNA-binding transcription regulator</fullName>
    </submittedName>
</protein>
<dbReference type="InterPro" id="IPR036390">
    <property type="entry name" value="WH_DNA-bd_sf"/>
</dbReference>
<proteinExistence type="predicted"/>
<gene>
    <name evidence="5" type="ORF">GCM10023211_24270</name>
</gene>
<dbReference type="PANTHER" id="PTHR30363:SF44">
    <property type="entry name" value="AGA OPERON TRANSCRIPTIONAL REPRESSOR-RELATED"/>
    <property type="match status" value="1"/>
</dbReference>
<dbReference type="EMBL" id="BAABHY010000013">
    <property type="protein sequence ID" value="GAA5114589.1"/>
    <property type="molecule type" value="Genomic_DNA"/>
</dbReference>
<evidence type="ECO:0000256" key="2">
    <source>
        <dbReference type="ARBA" id="ARBA00023125"/>
    </source>
</evidence>
<comment type="caution">
    <text evidence="5">The sequence shown here is derived from an EMBL/GenBank/DDBJ whole genome shotgun (WGS) entry which is preliminary data.</text>
</comment>
<dbReference type="Gene3D" id="1.10.10.10">
    <property type="entry name" value="Winged helix-like DNA-binding domain superfamily/Winged helix DNA-binding domain"/>
    <property type="match status" value="1"/>
</dbReference>
<keyword evidence="3" id="KW-0804">Transcription</keyword>
<keyword evidence="6" id="KW-1185">Reference proteome</keyword>
<dbReference type="SMART" id="SM01134">
    <property type="entry name" value="DeoRC"/>
    <property type="match status" value="1"/>
</dbReference>
<organism evidence="5 6">
    <name type="scientific">Orbus sasakiae</name>
    <dbReference type="NCBI Taxonomy" id="1078475"/>
    <lineage>
        <taxon>Bacteria</taxon>
        <taxon>Pseudomonadati</taxon>
        <taxon>Pseudomonadota</taxon>
        <taxon>Gammaproteobacteria</taxon>
        <taxon>Orbales</taxon>
        <taxon>Orbaceae</taxon>
        <taxon>Orbus</taxon>
    </lineage>
</organism>
<dbReference type="Proteomes" id="UP001500171">
    <property type="component" value="Unassembled WGS sequence"/>
</dbReference>
<dbReference type="GO" id="GO:0003677">
    <property type="term" value="F:DNA binding"/>
    <property type="evidence" value="ECO:0007669"/>
    <property type="project" value="UniProtKB-KW"/>
</dbReference>